<keyword evidence="3 11" id="KW-0547">Nucleotide-binding</keyword>
<organism evidence="13 14">
    <name type="scientific">Candidatus Woykebacteria bacterium RBG_13_40_7b</name>
    <dbReference type="NCBI Taxonomy" id="1802594"/>
    <lineage>
        <taxon>Bacteria</taxon>
        <taxon>Candidatus Woykeibacteriota</taxon>
    </lineage>
</organism>
<dbReference type="SMART" id="SM00363">
    <property type="entry name" value="S4"/>
    <property type="match status" value="1"/>
</dbReference>
<dbReference type="Gene3D" id="1.10.240.10">
    <property type="entry name" value="Tyrosyl-Transfer RNA Synthetase"/>
    <property type="match status" value="1"/>
</dbReference>
<keyword evidence="4 11" id="KW-0067">ATP-binding</keyword>
<evidence type="ECO:0000313" key="14">
    <source>
        <dbReference type="Proteomes" id="UP000177103"/>
    </source>
</evidence>
<dbReference type="Pfam" id="PF00579">
    <property type="entry name" value="tRNA-synt_1b"/>
    <property type="match status" value="1"/>
</dbReference>
<dbReference type="EC" id="6.1.1.1" evidence="1 9"/>
<protein>
    <recommendedName>
        <fullName evidence="1 9">Tyrosine--tRNA ligase</fullName>
        <ecNumber evidence="1 9">6.1.1.1</ecNumber>
    </recommendedName>
</protein>
<evidence type="ECO:0000256" key="9">
    <source>
        <dbReference type="NCBIfam" id="TIGR00234"/>
    </source>
</evidence>
<evidence type="ECO:0000256" key="2">
    <source>
        <dbReference type="ARBA" id="ARBA00022598"/>
    </source>
</evidence>
<evidence type="ECO:0000256" key="10">
    <source>
        <dbReference type="PROSITE-ProRule" id="PRU00182"/>
    </source>
</evidence>
<dbReference type="PROSITE" id="PS50889">
    <property type="entry name" value="S4"/>
    <property type="match status" value="1"/>
</dbReference>
<evidence type="ECO:0000256" key="4">
    <source>
        <dbReference type="ARBA" id="ARBA00022840"/>
    </source>
</evidence>
<keyword evidence="7 11" id="KW-0030">Aminoacyl-tRNA synthetase</keyword>
<evidence type="ECO:0000256" key="1">
    <source>
        <dbReference type="ARBA" id="ARBA00013160"/>
    </source>
</evidence>
<dbReference type="GO" id="GO:0005829">
    <property type="term" value="C:cytosol"/>
    <property type="evidence" value="ECO:0007669"/>
    <property type="project" value="TreeGrafter"/>
</dbReference>
<dbReference type="GO" id="GO:0003723">
    <property type="term" value="F:RNA binding"/>
    <property type="evidence" value="ECO:0007669"/>
    <property type="project" value="UniProtKB-KW"/>
</dbReference>
<feature type="domain" description="RNA-binding S4" evidence="12">
    <location>
        <begin position="153"/>
        <end position="210"/>
    </location>
</feature>
<evidence type="ECO:0000256" key="7">
    <source>
        <dbReference type="ARBA" id="ARBA00023146"/>
    </source>
</evidence>
<name>A0A1G1W7J0_9BACT</name>
<evidence type="ECO:0000259" key="12">
    <source>
        <dbReference type="SMART" id="SM00363"/>
    </source>
</evidence>
<sequence length="216" mass="24533">MEIGGTDQTFNMLVGRTLMRKLMNKEKYVIATKLLTDPTGKKMGKTEGNFIALDEPPSEMFGKIMKIPDELIIKYFTLCTDLTLEQINQKGKALELRKMNPMNIKKELGYEIVKNYWGGDEAKKAESEFEKVFQKKGTPSELTETTLPKGSYEILDLLMKLNLVNSRSEAKRLIFQGGVTINGKKSISSEESVNLQDNLTIQVGKFKFLKVKTYEN</sequence>
<dbReference type="InterPro" id="IPR002942">
    <property type="entry name" value="S4_RNA-bd"/>
</dbReference>
<dbReference type="PANTHER" id="PTHR11766:SF1">
    <property type="entry name" value="TYROSINE--TRNA LIGASE"/>
    <property type="match status" value="1"/>
</dbReference>
<dbReference type="Pfam" id="PF22421">
    <property type="entry name" value="SYY_C-terminal"/>
    <property type="match status" value="1"/>
</dbReference>
<dbReference type="InterPro" id="IPR054608">
    <property type="entry name" value="SYY-like_C"/>
</dbReference>
<evidence type="ECO:0000256" key="11">
    <source>
        <dbReference type="RuleBase" id="RU363036"/>
    </source>
</evidence>
<keyword evidence="5 10" id="KW-0694">RNA-binding</keyword>
<evidence type="ECO:0000256" key="8">
    <source>
        <dbReference type="ARBA" id="ARBA00048248"/>
    </source>
</evidence>
<comment type="catalytic activity">
    <reaction evidence="8">
        <text>tRNA(Tyr) + L-tyrosine + ATP = L-tyrosyl-tRNA(Tyr) + AMP + diphosphate + H(+)</text>
        <dbReference type="Rhea" id="RHEA:10220"/>
        <dbReference type="Rhea" id="RHEA-COMP:9706"/>
        <dbReference type="Rhea" id="RHEA-COMP:9707"/>
        <dbReference type="ChEBI" id="CHEBI:15378"/>
        <dbReference type="ChEBI" id="CHEBI:30616"/>
        <dbReference type="ChEBI" id="CHEBI:33019"/>
        <dbReference type="ChEBI" id="CHEBI:58315"/>
        <dbReference type="ChEBI" id="CHEBI:78442"/>
        <dbReference type="ChEBI" id="CHEBI:78536"/>
        <dbReference type="ChEBI" id="CHEBI:456215"/>
        <dbReference type="EC" id="6.1.1.1"/>
    </reaction>
</comment>
<dbReference type="SUPFAM" id="SSF52374">
    <property type="entry name" value="Nucleotidylyl transferase"/>
    <property type="match status" value="1"/>
</dbReference>
<keyword evidence="2 11" id="KW-0436">Ligase</keyword>
<dbReference type="InterPro" id="IPR002305">
    <property type="entry name" value="aa-tRNA-synth_Ic"/>
</dbReference>
<keyword evidence="6 11" id="KW-0648">Protein biosynthesis</keyword>
<dbReference type="GO" id="GO:0004831">
    <property type="term" value="F:tyrosine-tRNA ligase activity"/>
    <property type="evidence" value="ECO:0007669"/>
    <property type="project" value="UniProtKB-UniRule"/>
</dbReference>
<dbReference type="AlphaFoldDB" id="A0A1G1W7J0"/>
<evidence type="ECO:0000313" key="13">
    <source>
        <dbReference type="EMBL" id="OGY23628.1"/>
    </source>
</evidence>
<dbReference type="InterPro" id="IPR036986">
    <property type="entry name" value="S4_RNA-bd_sf"/>
</dbReference>
<evidence type="ECO:0000256" key="6">
    <source>
        <dbReference type="ARBA" id="ARBA00022917"/>
    </source>
</evidence>
<dbReference type="SUPFAM" id="SSF55174">
    <property type="entry name" value="Alpha-L RNA-binding motif"/>
    <property type="match status" value="1"/>
</dbReference>
<comment type="caution">
    <text evidence="13">The sequence shown here is derived from an EMBL/GenBank/DDBJ whole genome shotgun (WGS) entry which is preliminary data.</text>
</comment>
<comment type="similarity">
    <text evidence="11">Belongs to the class-I aminoacyl-tRNA synthetase family.</text>
</comment>
<dbReference type="GO" id="GO:0005524">
    <property type="term" value="F:ATP binding"/>
    <property type="evidence" value="ECO:0007669"/>
    <property type="project" value="UniProtKB-KW"/>
</dbReference>
<dbReference type="Proteomes" id="UP000177103">
    <property type="component" value="Unassembled WGS sequence"/>
</dbReference>
<dbReference type="PANTHER" id="PTHR11766">
    <property type="entry name" value="TYROSYL-TRNA SYNTHETASE"/>
    <property type="match status" value="1"/>
</dbReference>
<dbReference type="Gene3D" id="3.10.290.10">
    <property type="entry name" value="RNA-binding S4 domain"/>
    <property type="match status" value="1"/>
</dbReference>
<dbReference type="InterPro" id="IPR002307">
    <property type="entry name" value="Tyr-tRNA-ligase"/>
</dbReference>
<reference evidence="13 14" key="1">
    <citation type="journal article" date="2016" name="Nat. Commun.">
        <title>Thousands of microbial genomes shed light on interconnected biogeochemical processes in an aquifer system.</title>
        <authorList>
            <person name="Anantharaman K."/>
            <person name="Brown C.T."/>
            <person name="Hug L.A."/>
            <person name="Sharon I."/>
            <person name="Castelle C.J."/>
            <person name="Probst A.J."/>
            <person name="Thomas B.C."/>
            <person name="Singh A."/>
            <person name="Wilkins M.J."/>
            <person name="Karaoz U."/>
            <person name="Brodie E.L."/>
            <person name="Williams K.H."/>
            <person name="Hubbard S.S."/>
            <person name="Banfield J.F."/>
        </authorList>
    </citation>
    <scope>NUCLEOTIDE SEQUENCE [LARGE SCALE GENOMIC DNA]</scope>
</reference>
<dbReference type="CDD" id="cd00165">
    <property type="entry name" value="S4"/>
    <property type="match status" value="1"/>
</dbReference>
<accession>A0A1G1W7J0</accession>
<proteinExistence type="inferred from homology"/>
<dbReference type="NCBIfam" id="TIGR00234">
    <property type="entry name" value="tyrS"/>
    <property type="match status" value="1"/>
</dbReference>
<dbReference type="EMBL" id="MHCQ01000041">
    <property type="protein sequence ID" value="OGY23628.1"/>
    <property type="molecule type" value="Genomic_DNA"/>
</dbReference>
<evidence type="ECO:0000256" key="3">
    <source>
        <dbReference type="ARBA" id="ARBA00022741"/>
    </source>
</evidence>
<dbReference type="InterPro" id="IPR014729">
    <property type="entry name" value="Rossmann-like_a/b/a_fold"/>
</dbReference>
<dbReference type="Gene3D" id="3.40.50.620">
    <property type="entry name" value="HUPs"/>
    <property type="match status" value="1"/>
</dbReference>
<evidence type="ECO:0000256" key="5">
    <source>
        <dbReference type="ARBA" id="ARBA00022884"/>
    </source>
</evidence>
<dbReference type="GO" id="GO:0006437">
    <property type="term" value="P:tyrosyl-tRNA aminoacylation"/>
    <property type="evidence" value="ECO:0007669"/>
    <property type="project" value="UniProtKB-UniRule"/>
</dbReference>
<gene>
    <name evidence="13" type="ORF">A2Y57_03900</name>
</gene>
<dbReference type="InterPro" id="IPR024088">
    <property type="entry name" value="Tyr-tRNA-ligase_bac-type"/>
</dbReference>